<dbReference type="InterPro" id="IPR050500">
    <property type="entry name" value="Phos_Acetyltrans/Butyryltrans"/>
</dbReference>
<dbReference type="SUPFAM" id="SSF52540">
    <property type="entry name" value="P-loop containing nucleoside triphosphate hydrolases"/>
    <property type="match status" value="1"/>
</dbReference>
<sequence length="351" mass="37544">MTDLYIAGTAGSGKTAIALGMALFLQEQGVRVGYFKPVGSPPGVIRAEDRDATLMREILNLGLEVREIAPLALGGYYISSYKDPSRCRQVVKEAYAKVKAEAEAVLLDGAAHPWAMAAFGLDVLSLAREFGAAVLYVVQPANDRSLDEVAFFARCSKEGGVRFTGVIFNNVPRVLLAKTEGIYREVLASQGIETLGIIPSRTELSAPTVAEFYEALGGDILAGEDKFGNIVEDVLVGAMTIESALAYFRRSANKAVVTGGDRSEIALAALETDTSVLILTGGLYPDVKVIARAVEKGVPLILVYYDTYTAIERLAEVSRVIRPGDTRAIALARESVAAHCNLEKLVALVRG</sequence>
<dbReference type="PANTHER" id="PTHR43356">
    <property type="entry name" value="PHOSPHATE ACETYLTRANSFERASE"/>
    <property type="match status" value="1"/>
</dbReference>
<reference evidence="2" key="1">
    <citation type="journal article" date="2020" name="mSystems">
        <title>Genome- and Community-Level Interaction Insights into Carbon Utilization and Element Cycling Functions of Hydrothermarchaeota in Hydrothermal Sediment.</title>
        <authorList>
            <person name="Zhou Z."/>
            <person name="Liu Y."/>
            <person name="Xu W."/>
            <person name="Pan J."/>
            <person name="Luo Z.H."/>
            <person name="Li M."/>
        </authorList>
    </citation>
    <scope>NUCLEOTIDE SEQUENCE [LARGE SCALE GENOMIC DNA]</scope>
    <source>
        <strain evidence="2">SpSt-300</strain>
    </source>
</reference>
<accession>A0A7C2E2U6</accession>
<dbReference type="EMBL" id="DSMU01000268">
    <property type="protein sequence ID" value="HEL65869.1"/>
    <property type="molecule type" value="Genomic_DNA"/>
</dbReference>
<proteinExistence type="predicted"/>
<evidence type="ECO:0000259" key="1">
    <source>
        <dbReference type="Pfam" id="PF07085"/>
    </source>
</evidence>
<dbReference type="CDD" id="cd03109">
    <property type="entry name" value="DTBS"/>
    <property type="match status" value="1"/>
</dbReference>
<organism evidence="2">
    <name type="scientific">Ammonifex degensii</name>
    <dbReference type="NCBI Taxonomy" id="42838"/>
    <lineage>
        <taxon>Bacteria</taxon>
        <taxon>Bacillati</taxon>
        <taxon>Bacillota</taxon>
        <taxon>Clostridia</taxon>
        <taxon>Thermoanaerobacterales</taxon>
        <taxon>Thermoanaerobacteraceae</taxon>
        <taxon>Ammonifex</taxon>
    </lineage>
</organism>
<dbReference type="InterPro" id="IPR027417">
    <property type="entry name" value="P-loop_NTPase"/>
</dbReference>
<gene>
    <name evidence="2" type="ORF">ENQ34_04225</name>
</gene>
<dbReference type="PANTHER" id="PTHR43356:SF2">
    <property type="entry name" value="PHOSPHATE ACETYLTRANSFERASE"/>
    <property type="match status" value="1"/>
</dbReference>
<name>A0A7C2E2U6_9THEO</name>
<dbReference type="Pfam" id="PF07085">
    <property type="entry name" value="DRTGG"/>
    <property type="match status" value="1"/>
</dbReference>
<dbReference type="Pfam" id="PF13500">
    <property type="entry name" value="AAA_26"/>
    <property type="match status" value="1"/>
</dbReference>
<dbReference type="Gene3D" id="3.40.50.300">
    <property type="entry name" value="P-loop containing nucleotide triphosphate hydrolases"/>
    <property type="match status" value="1"/>
</dbReference>
<feature type="domain" description="DRTGG" evidence="1">
    <location>
        <begin position="213"/>
        <end position="316"/>
    </location>
</feature>
<comment type="caution">
    <text evidence="2">The sequence shown here is derived from an EMBL/GenBank/DDBJ whole genome shotgun (WGS) entry which is preliminary data.</text>
</comment>
<dbReference type="InterPro" id="IPR010766">
    <property type="entry name" value="DRTGG"/>
</dbReference>
<evidence type="ECO:0000313" key="2">
    <source>
        <dbReference type="EMBL" id="HEL65869.1"/>
    </source>
</evidence>
<dbReference type="AlphaFoldDB" id="A0A7C2E2U6"/>
<dbReference type="Gene3D" id="3.40.1390.20">
    <property type="entry name" value="HprK N-terminal domain-like"/>
    <property type="match status" value="1"/>
</dbReference>
<dbReference type="SUPFAM" id="SSF75138">
    <property type="entry name" value="HprK N-terminal domain-like"/>
    <property type="match status" value="1"/>
</dbReference>
<protein>
    <submittedName>
        <fullName evidence="2">Phosphotransacetylase family protein</fullName>
    </submittedName>
</protein>
<dbReference type="InterPro" id="IPR028979">
    <property type="entry name" value="Ser_kin/Pase_Hpr-like_N_sf"/>
</dbReference>